<dbReference type="Pfam" id="PF01625">
    <property type="entry name" value="PMSR"/>
    <property type="match status" value="1"/>
</dbReference>
<dbReference type="HAMAP" id="MF_01400">
    <property type="entry name" value="MsrB"/>
    <property type="match status" value="1"/>
</dbReference>
<comment type="caution">
    <text evidence="12">The sequence shown here is derived from an EMBL/GenBank/DDBJ whole genome shotgun (WGS) entry which is preliminary data.</text>
</comment>
<keyword evidence="13" id="KW-1185">Reference proteome</keyword>
<comment type="catalytic activity">
    <reaction evidence="6 10">
        <text>L-methionyl-[protein] + [thioredoxin]-disulfide + H2O = L-methionyl-(S)-S-oxide-[protein] + [thioredoxin]-dithiol</text>
        <dbReference type="Rhea" id="RHEA:14217"/>
        <dbReference type="Rhea" id="RHEA-COMP:10698"/>
        <dbReference type="Rhea" id="RHEA-COMP:10700"/>
        <dbReference type="Rhea" id="RHEA-COMP:12313"/>
        <dbReference type="Rhea" id="RHEA-COMP:12315"/>
        <dbReference type="ChEBI" id="CHEBI:15377"/>
        <dbReference type="ChEBI" id="CHEBI:16044"/>
        <dbReference type="ChEBI" id="CHEBI:29950"/>
        <dbReference type="ChEBI" id="CHEBI:44120"/>
        <dbReference type="ChEBI" id="CHEBI:50058"/>
        <dbReference type="EC" id="1.8.4.11"/>
    </reaction>
</comment>
<evidence type="ECO:0000256" key="5">
    <source>
        <dbReference type="ARBA" id="ARBA00024679"/>
    </source>
</evidence>
<dbReference type="RefSeq" id="WP_039135851.1">
    <property type="nucleotide sequence ID" value="NZ_JPXY01000033.1"/>
</dbReference>
<dbReference type="GO" id="GO:0033744">
    <property type="term" value="F:L-methionine:thioredoxin-disulfide S-oxidoreductase activity"/>
    <property type="evidence" value="ECO:0007669"/>
    <property type="project" value="RHEA"/>
</dbReference>
<dbReference type="SUPFAM" id="SSF51316">
    <property type="entry name" value="Mss4-like"/>
    <property type="match status" value="1"/>
</dbReference>
<evidence type="ECO:0000256" key="6">
    <source>
        <dbReference type="ARBA" id="ARBA00047806"/>
    </source>
</evidence>
<evidence type="ECO:0000256" key="9">
    <source>
        <dbReference type="HAMAP-Rule" id="MF_01400"/>
    </source>
</evidence>
<dbReference type="EC" id="1.8.4.12" evidence="9"/>
<feature type="active site" description="Nucleophile" evidence="9">
    <location>
        <position position="293"/>
    </location>
</feature>
<proteinExistence type="inferred from homology"/>
<comment type="function">
    <text evidence="5 10">Has an important function as a repair enzyme for proteins that have been inactivated by oxidation. Catalyzes the reversible oxidation-reduction of methionine sulfoxide in proteins to methionine.</text>
</comment>
<comment type="catalytic activity">
    <reaction evidence="8 10">
        <text>[thioredoxin]-disulfide + L-methionine + H2O = L-methionine (S)-S-oxide + [thioredoxin]-dithiol</text>
        <dbReference type="Rhea" id="RHEA:19993"/>
        <dbReference type="Rhea" id="RHEA-COMP:10698"/>
        <dbReference type="Rhea" id="RHEA-COMP:10700"/>
        <dbReference type="ChEBI" id="CHEBI:15377"/>
        <dbReference type="ChEBI" id="CHEBI:29950"/>
        <dbReference type="ChEBI" id="CHEBI:50058"/>
        <dbReference type="ChEBI" id="CHEBI:57844"/>
        <dbReference type="ChEBI" id="CHEBI:58772"/>
        <dbReference type="EC" id="1.8.4.11"/>
    </reaction>
</comment>
<comment type="similarity">
    <text evidence="9">Belongs to the MsrB Met sulfoxide reductase family.</text>
</comment>
<evidence type="ECO:0000256" key="1">
    <source>
        <dbReference type="ARBA" id="ARBA00005591"/>
    </source>
</evidence>
<feature type="domain" description="MsrB" evidence="11">
    <location>
        <begin position="181"/>
        <end position="304"/>
    </location>
</feature>
<dbReference type="InterPro" id="IPR002579">
    <property type="entry name" value="Met_Sox_Rdtase_MsrB_dom"/>
</dbReference>
<dbReference type="AlphaFoldDB" id="A0A0A2XH96"/>
<dbReference type="GO" id="GO:0005737">
    <property type="term" value="C:cytoplasm"/>
    <property type="evidence" value="ECO:0007669"/>
    <property type="project" value="TreeGrafter"/>
</dbReference>
<protein>
    <recommendedName>
        <fullName evidence="9 10">Multifunctional fusion protein</fullName>
    </recommendedName>
    <domain>
        <recommendedName>
            <fullName evidence="10">Peptide methionine sulfoxide reductase MsrA</fullName>
            <shortName evidence="10">Protein-methionine-S-oxide reductase</shortName>
            <ecNumber evidence="10">1.8.4.11</ecNumber>
        </recommendedName>
        <alternativeName>
            <fullName evidence="10">Peptide-methionine (S)-S-oxide reductase</fullName>
            <shortName evidence="10">Peptide Met(O) reductase</shortName>
        </alternativeName>
    </domain>
    <domain>
        <recommendedName>
            <fullName evidence="9">Peptide methionine sulfoxide reductase MsrB</fullName>
            <ecNumber evidence="9">1.8.4.12</ecNumber>
        </recommendedName>
        <alternativeName>
            <fullName evidence="9">Peptide-methionine (R)-S-oxide reductase</fullName>
        </alternativeName>
    </domain>
</protein>
<accession>A0A0A2XH96</accession>
<dbReference type="PANTHER" id="PTHR42799:SF2">
    <property type="entry name" value="MITOCHONDRIAL PEPTIDE METHIONINE SULFOXIDE REDUCTASE"/>
    <property type="match status" value="1"/>
</dbReference>
<organism evidence="12 13">
    <name type="scientific">Gallibacterium genomosp. 2</name>
    <dbReference type="NCBI Taxonomy" id="155517"/>
    <lineage>
        <taxon>Bacteria</taxon>
        <taxon>Pseudomonadati</taxon>
        <taxon>Pseudomonadota</taxon>
        <taxon>Gammaproteobacteria</taxon>
        <taxon>Pasteurellales</taxon>
        <taxon>Pasteurellaceae</taxon>
        <taxon>Gallibacterium</taxon>
    </lineage>
</organism>
<name>A0A0A2XH96_9PAST</name>
<dbReference type="FunFam" id="3.30.1060.10:FF:000007">
    <property type="entry name" value="Peptide methionine sulfoxide reductase msrA/msrB"/>
    <property type="match status" value="1"/>
</dbReference>
<comment type="catalytic activity">
    <reaction evidence="7 9">
        <text>L-methionyl-[protein] + [thioredoxin]-disulfide + H2O = L-methionyl-(R)-S-oxide-[protein] + [thioredoxin]-dithiol</text>
        <dbReference type="Rhea" id="RHEA:24164"/>
        <dbReference type="Rhea" id="RHEA-COMP:10698"/>
        <dbReference type="Rhea" id="RHEA-COMP:10700"/>
        <dbReference type="Rhea" id="RHEA-COMP:12313"/>
        <dbReference type="Rhea" id="RHEA-COMP:12314"/>
        <dbReference type="ChEBI" id="CHEBI:15377"/>
        <dbReference type="ChEBI" id="CHEBI:16044"/>
        <dbReference type="ChEBI" id="CHEBI:29950"/>
        <dbReference type="ChEBI" id="CHEBI:45764"/>
        <dbReference type="ChEBI" id="CHEBI:50058"/>
        <dbReference type="EC" id="1.8.4.12"/>
    </reaction>
</comment>
<dbReference type="GO" id="GO:0033743">
    <property type="term" value="F:peptide-methionine (R)-S-oxide reductase activity"/>
    <property type="evidence" value="ECO:0007669"/>
    <property type="project" value="UniProtKB-UniRule"/>
</dbReference>
<keyword evidence="3 9" id="KW-0560">Oxidoreductase</keyword>
<dbReference type="FunFam" id="2.170.150.20:FF:000003">
    <property type="entry name" value="Peptide methionine sulfoxide reductase MsrB"/>
    <property type="match status" value="1"/>
</dbReference>
<evidence type="ECO:0000313" key="12">
    <source>
        <dbReference type="EMBL" id="KGQ31533.1"/>
    </source>
</evidence>
<dbReference type="NCBIfam" id="TIGR00401">
    <property type="entry name" value="msrA"/>
    <property type="match status" value="1"/>
</dbReference>
<dbReference type="GO" id="GO:0034599">
    <property type="term" value="P:cellular response to oxidative stress"/>
    <property type="evidence" value="ECO:0007669"/>
    <property type="project" value="TreeGrafter"/>
</dbReference>
<evidence type="ECO:0000313" key="13">
    <source>
        <dbReference type="Proteomes" id="UP000030418"/>
    </source>
</evidence>
<comment type="similarity">
    <text evidence="1 10">Belongs to the MsrA Met sulfoxide reductase family.</text>
</comment>
<dbReference type="SUPFAM" id="SSF55068">
    <property type="entry name" value="Peptide methionine sulfoxide reductase"/>
    <property type="match status" value="1"/>
</dbReference>
<dbReference type="EC" id="1.8.4.11" evidence="10"/>
<evidence type="ECO:0000256" key="10">
    <source>
        <dbReference type="HAMAP-Rule" id="MF_01401"/>
    </source>
</evidence>
<dbReference type="PANTHER" id="PTHR42799">
    <property type="entry name" value="MITOCHONDRIAL PEPTIDE METHIONINE SULFOXIDE REDUCTASE"/>
    <property type="match status" value="1"/>
</dbReference>
<dbReference type="Gene3D" id="3.30.1060.10">
    <property type="entry name" value="Peptide methionine sulphoxide reductase MsrA"/>
    <property type="match status" value="1"/>
</dbReference>
<dbReference type="Gene3D" id="2.170.150.20">
    <property type="entry name" value="Peptide methionine sulfoxide reductase"/>
    <property type="match status" value="1"/>
</dbReference>
<evidence type="ECO:0000256" key="2">
    <source>
        <dbReference type="ARBA" id="ARBA00008076"/>
    </source>
</evidence>
<dbReference type="Proteomes" id="UP000030418">
    <property type="component" value="Unassembled WGS sequence"/>
</dbReference>
<dbReference type="PROSITE" id="PS51790">
    <property type="entry name" value="MSRB"/>
    <property type="match status" value="1"/>
</dbReference>
<evidence type="ECO:0000256" key="4">
    <source>
        <dbReference type="ARBA" id="ARBA00023268"/>
    </source>
</evidence>
<dbReference type="NCBIfam" id="TIGR00357">
    <property type="entry name" value="peptide-methionine (R)-S-oxide reductase MsrB"/>
    <property type="match status" value="1"/>
</dbReference>
<sequence>MTEQNNIQPCEIYLAGGCFWGLEAYFSAIGGVLDAESGYANGNSENPSYQQVCNGSGHAETVKVCYDTAQINLSTLLEYYFRVIDPTTLNRQGNDLGIQYRTGIYYTDDRQKPIIDAAMAREQQKWQQPLLVEVQPLRNYYPAEEYHQRYLEKNPSGYCHIDLRKADNVIIDADKYHKPTLAEIEQNLSKESFAVTQLNATEHPFSNRYWDFFEKGLYVDIISGEPLFASSDKFPSQCGWPSFSKPISSDVVTYQRDTNHGMIRTEVRSRIANAHLGHVFEDGPLETGGLRYCINSATLRFIPFAELVQNGYGYLQKRIK</sequence>
<dbReference type="InterPro" id="IPR036509">
    <property type="entry name" value="Met_Sox_Rdtase_MsrA_sf"/>
</dbReference>
<dbReference type="GO" id="GO:0008113">
    <property type="term" value="F:peptide-methionine (S)-S-oxide reductase activity"/>
    <property type="evidence" value="ECO:0007669"/>
    <property type="project" value="UniProtKB-UniRule"/>
</dbReference>
<comment type="caution">
    <text evidence="9">Lacks conserved residue(s) required for the propagation of feature annotation.</text>
</comment>
<gene>
    <name evidence="10" type="primary">msrA</name>
    <name evidence="9" type="synonym">msrB</name>
    <name evidence="12" type="ORF">P375_07760</name>
</gene>
<dbReference type="InterPro" id="IPR002569">
    <property type="entry name" value="Met_Sox_Rdtase_MsrA_dom"/>
</dbReference>
<dbReference type="InterPro" id="IPR050162">
    <property type="entry name" value="MsrA_MetSO_reductase"/>
</dbReference>
<dbReference type="Pfam" id="PF01641">
    <property type="entry name" value="SelR"/>
    <property type="match status" value="1"/>
</dbReference>
<dbReference type="HAMAP" id="MF_01401">
    <property type="entry name" value="MsrA"/>
    <property type="match status" value="1"/>
</dbReference>
<evidence type="ECO:0000256" key="8">
    <source>
        <dbReference type="ARBA" id="ARBA00048782"/>
    </source>
</evidence>
<reference evidence="12 13" key="1">
    <citation type="submission" date="2014-08" db="EMBL/GenBank/DDBJ databases">
        <title>Chaperone-usher fimbriae in a diverse selection of Gallibacterium genomes.</title>
        <authorList>
            <person name="Kudirkiene E."/>
            <person name="Bager R.J."/>
            <person name="Johnson T.J."/>
            <person name="Bojesen A.M."/>
        </authorList>
    </citation>
    <scope>NUCLEOTIDE SEQUENCE [LARGE SCALE GENOMIC DNA]</scope>
    <source>
        <strain evidence="12 13">CCM5976</strain>
    </source>
</reference>
<comment type="similarity">
    <text evidence="2">In the C-terminal section; belongs to the MsrB Met sulfoxide reductase family.</text>
</comment>
<keyword evidence="4" id="KW-0511">Multifunctional enzyme</keyword>
<dbReference type="InterPro" id="IPR011057">
    <property type="entry name" value="Mss4-like_sf"/>
</dbReference>
<evidence type="ECO:0000259" key="11">
    <source>
        <dbReference type="PROSITE" id="PS51790"/>
    </source>
</evidence>
<dbReference type="EMBL" id="JPXY01000033">
    <property type="protein sequence ID" value="KGQ31533.1"/>
    <property type="molecule type" value="Genomic_DNA"/>
</dbReference>
<evidence type="ECO:0000256" key="7">
    <source>
        <dbReference type="ARBA" id="ARBA00048488"/>
    </source>
</evidence>
<evidence type="ECO:0000256" key="3">
    <source>
        <dbReference type="ARBA" id="ARBA00023002"/>
    </source>
</evidence>
<feature type="active site" evidence="10">
    <location>
        <position position="18"/>
    </location>
</feature>